<proteinExistence type="predicted"/>
<dbReference type="Pfam" id="PF01471">
    <property type="entry name" value="PG_binding_1"/>
    <property type="match status" value="1"/>
</dbReference>
<dbReference type="Proteomes" id="UP000308705">
    <property type="component" value="Unassembled WGS sequence"/>
</dbReference>
<protein>
    <recommendedName>
        <fullName evidence="2">Peptidoglycan binding-like domain-containing protein</fullName>
    </recommendedName>
</protein>
<dbReference type="InterPro" id="IPR002477">
    <property type="entry name" value="Peptidoglycan-bd-like"/>
</dbReference>
<feature type="region of interest" description="Disordered" evidence="1">
    <location>
        <begin position="1"/>
        <end position="54"/>
    </location>
</feature>
<comment type="caution">
    <text evidence="3">The sequence shown here is derived from an EMBL/GenBank/DDBJ whole genome shotgun (WGS) entry which is preliminary data.</text>
</comment>
<keyword evidence="4" id="KW-1185">Reference proteome</keyword>
<dbReference type="OrthoDB" id="5124837at2"/>
<feature type="domain" description="Peptidoglycan binding-like" evidence="2">
    <location>
        <begin position="272"/>
        <end position="323"/>
    </location>
</feature>
<evidence type="ECO:0000259" key="2">
    <source>
        <dbReference type="Pfam" id="PF01471"/>
    </source>
</evidence>
<feature type="compositionally biased region" description="Basic residues" evidence="1">
    <location>
        <begin position="24"/>
        <end position="50"/>
    </location>
</feature>
<gene>
    <name evidence="3" type="ORF">FDA94_28980</name>
</gene>
<feature type="region of interest" description="Disordered" evidence="1">
    <location>
        <begin position="222"/>
        <end position="243"/>
    </location>
</feature>
<dbReference type="EMBL" id="SZQA01000033">
    <property type="protein sequence ID" value="TKK84652.1"/>
    <property type="molecule type" value="Genomic_DNA"/>
</dbReference>
<reference evidence="3 4" key="1">
    <citation type="submission" date="2019-04" db="EMBL/GenBank/DDBJ databases">
        <title>Herbidospora sp. NEAU-GS14.nov., a novel actinomycete isolated from soil.</title>
        <authorList>
            <person name="Han L."/>
        </authorList>
    </citation>
    <scope>NUCLEOTIDE SEQUENCE [LARGE SCALE GENOMIC DNA]</scope>
    <source>
        <strain evidence="3 4">NEAU-GS14</strain>
    </source>
</reference>
<sequence length="325" mass="35470">MPRRPPRRIPPLTHQDFARELPHPTRRRSHPPRRRSAARQPRRGRARRAPGVRGDPVSDLIITAEEYIAVLLSQEGKGEKNGASTYGIWYGDRVKDSGFDKAAWCDVFTGWAAWEAGRKKGGLDAAEAALAQVGCFAWTPSHARWFASNGRLGNTATRGSIAFVDYQRTDTVAGVDHVGVVLGRDKQGRVVTIDGNISNKVTVCARYDNVFVGFGYPRWATKATPAPTTPSKPTKPGSTRPKFPLAPDHWFGIKSDDPRNHSGTNPDDQLKIKQLQQLLNTAGAKLTVDGIYGAKTKQAVIDFQTKAGIVADGEAGIITWAALTL</sequence>
<evidence type="ECO:0000313" key="4">
    <source>
        <dbReference type="Proteomes" id="UP000308705"/>
    </source>
</evidence>
<organism evidence="3 4">
    <name type="scientific">Herbidospora galbida</name>
    <dbReference type="NCBI Taxonomy" id="2575442"/>
    <lineage>
        <taxon>Bacteria</taxon>
        <taxon>Bacillati</taxon>
        <taxon>Actinomycetota</taxon>
        <taxon>Actinomycetes</taxon>
        <taxon>Streptosporangiales</taxon>
        <taxon>Streptosporangiaceae</taxon>
        <taxon>Herbidospora</taxon>
    </lineage>
</organism>
<dbReference type="InterPro" id="IPR036366">
    <property type="entry name" value="PGBDSf"/>
</dbReference>
<dbReference type="SUPFAM" id="SSF47090">
    <property type="entry name" value="PGBD-like"/>
    <property type="match status" value="1"/>
</dbReference>
<dbReference type="AlphaFoldDB" id="A0A4U3M8K9"/>
<dbReference type="Gene3D" id="1.10.101.10">
    <property type="entry name" value="PGBD-like superfamily/PGBD"/>
    <property type="match status" value="1"/>
</dbReference>
<feature type="compositionally biased region" description="Low complexity" evidence="1">
    <location>
        <begin position="222"/>
        <end position="242"/>
    </location>
</feature>
<evidence type="ECO:0000256" key="1">
    <source>
        <dbReference type="SAM" id="MobiDB-lite"/>
    </source>
</evidence>
<dbReference type="InterPro" id="IPR036365">
    <property type="entry name" value="PGBD-like_sf"/>
</dbReference>
<evidence type="ECO:0000313" key="3">
    <source>
        <dbReference type="EMBL" id="TKK84652.1"/>
    </source>
</evidence>
<name>A0A4U3M8K9_9ACTN</name>
<accession>A0A4U3M8K9</accession>